<dbReference type="InterPro" id="IPR017900">
    <property type="entry name" value="4Fe4S_Fe_S_CS"/>
</dbReference>
<dbReference type="InterPro" id="IPR017896">
    <property type="entry name" value="4Fe4S_Fe-S-bd"/>
</dbReference>
<dbReference type="Proteomes" id="UP000198656">
    <property type="component" value="Unassembled WGS sequence"/>
</dbReference>
<proteinExistence type="predicted"/>
<evidence type="ECO:0000259" key="7">
    <source>
        <dbReference type="PROSITE" id="PS51379"/>
    </source>
</evidence>
<evidence type="ECO:0000256" key="1">
    <source>
        <dbReference type="ARBA" id="ARBA00003532"/>
    </source>
</evidence>
<name>A0A1G7SWW1_9FIRM</name>
<sequence>MLEKSKVYFTDMHVTMKENLQQKLSRLIKTAGMNQIDFEKKYAAIKIHFGEPGNLSYLRPNFAKTVVDIVKELGGKPFLTDCNTLYVGGRKNALDHLDSAYLNGFSPFSTGCHVLIADGLKGTDEALIPVEGGNYVKEAKIGQAIMDADVFISLNHFKGHELTGFGGALKNIGMGCGSRAGKMEMHSSGKPQVFQKKCVGCGVCTKICAHNAITVTEHKANINHLNCVGCGRCIGVCPTDAVQADWGESNEILNKKIAEYTWAVLKGRPHFHISLVIDVSPFCDCHSENDVPIVPNVGMFASFDPVALDAACADAVNSQPVMAGSILDKTSPGHNDHFTAVSPTTDWKVAIDYAVEMGLGTKDYELITI</sequence>
<keyword evidence="5" id="KW-0408">Iron</keyword>
<evidence type="ECO:0000256" key="2">
    <source>
        <dbReference type="ARBA" id="ARBA00013529"/>
    </source>
</evidence>
<evidence type="ECO:0000256" key="3">
    <source>
        <dbReference type="ARBA" id="ARBA00022485"/>
    </source>
</evidence>
<keyword evidence="4" id="KW-0479">Metal-binding</keyword>
<evidence type="ECO:0000313" key="9">
    <source>
        <dbReference type="Proteomes" id="UP000198656"/>
    </source>
</evidence>
<evidence type="ECO:0000313" key="8">
    <source>
        <dbReference type="EMBL" id="SDG27438.1"/>
    </source>
</evidence>
<dbReference type="Pfam" id="PF12838">
    <property type="entry name" value="Fer4_7"/>
    <property type="match status" value="1"/>
</dbReference>
<dbReference type="PROSITE" id="PS51379">
    <property type="entry name" value="4FE4S_FER_2"/>
    <property type="match status" value="2"/>
</dbReference>
<dbReference type="InterPro" id="IPR050157">
    <property type="entry name" value="PSI_iron-sulfur_center"/>
</dbReference>
<dbReference type="PANTHER" id="PTHR24960:SF83">
    <property type="entry name" value="4FE-4S FERREDOXIN-TYPE DOMAIN-CONTAINING PROTEIN"/>
    <property type="match status" value="1"/>
</dbReference>
<keyword evidence="3" id="KW-0004">4Fe-4S</keyword>
<keyword evidence="9" id="KW-1185">Reference proteome</keyword>
<keyword evidence="6" id="KW-0411">Iron-sulfur</keyword>
<dbReference type="AlphaFoldDB" id="A0A1G7SWW1"/>
<dbReference type="SUPFAM" id="SSF54862">
    <property type="entry name" value="4Fe-4S ferredoxins"/>
    <property type="match status" value="1"/>
</dbReference>
<dbReference type="GO" id="GO:0046872">
    <property type="term" value="F:metal ion binding"/>
    <property type="evidence" value="ECO:0007669"/>
    <property type="project" value="UniProtKB-KW"/>
</dbReference>
<reference evidence="9" key="1">
    <citation type="submission" date="2016-10" db="EMBL/GenBank/DDBJ databases">
        <authorList>
            <person name="Varghese N."/>
            <person name="Submissions S."/>
        </authorList>
    </citation>
    <scope>NUCLEOTIDE SEQUENCE [LARGE SCALE GENOMIC DNA]</scope>
    <source>
        <strain evidence="9">DSM 8344</strain>
    </source>
</reference>
<evidence type="ECO:0000256" key="4">
    <source>
        <dbReference type="ARBA" id="ARBA00022723"/>
    </source>
</evidence>
<dbReference type="GO" id="GO:0051539">
    <property type="term" value="F:4 iron, 4 sulfur cluster binding"/>
    <property type="evidence" value="ECO:0007669"/>
    <property type="project" value="UniProtKB-KW"/>
</dbReference>
<dbReference type="InterPro" id="IPR007160">
    <property type="entry name" value="DUF362"/>
</dbReference>
<dbReference type="PANTHER" id="PTHR24960">
    <property type="entry name" value="PHOTOSYSTEM I IRON-SULFUR CENTER-RELATED"/>
    <property type="match status" value="1"/>
</dbReference>
<dbReference type="Gene3D" id="3.30.70.20">
    <property type="match status" value="1"/>
</dbReference>
<feature type="domain" description="4Fe-4S ferredoxin-type" evidence="7">
    <location>
        <begin position="219"/>
        <end position="247"/>
    </location>
</feature>
<gene>
    <name evidence="8" type="ORF">SAMN05443529_1029</name>
</gene>
<dbReference type="PROSITE" id="PS00198">
    <property type="entry name" value="4FE4S_FER_1"/>
    <property type="match status" value="1"/>
</dbReference>
<dbReference type="EMBL" id="FNCP01000002">
    <property type="protein sequence ID" value="SDG27438.1"/>
    <property type="molecule type" value="Genomic_DNA"/>
</dbReference>
<evidence type="ECO:0000256" key="5">
    <source>
        <dbReference type="ARBA" id="ARBA00023004"/>
    </source>
</evidence>
<protein>
    <recommendedName>
        <fullName evidence="2">Ferredoxin</fullName>
    </recommendedName>
</protein>
<organism evidence="8 9">
    <name type="scientific">Desulfosporosinus hippei DSM 8344</name>
    <dbReference type="NCBI Taxonomy" id="1121419"/>
    <lineage>
        <taxon>Bacteria</taxon>
        <taxon>Bacillati</taxon>
        <taxon>Bacillota</taxon>
        <taxon>Clostridia</taxon>
        <taxon>Eubacteriales</taxon>
        <taxon>Desulfitobacteriaceae</taxon>
        <taxon>Desulfosporosinus</taxon>
    </lineage>
</organism>
<comment type="function">
    <text evidence="1">Ferredoxins are iron-sulfur proteins that transfer electrons in a wide variety of metabolic reactions.</text>
</comment>
<evidence type="ECO:0000256" key="6">
    <source>
        <dbReference type="ARBA" id="ARBA00023014"/>
    </source>
</evidence>
<feature type="domain" description="4Fe-4S ferredoxin-type" evidence="7">
    <location>
        <begin position="189"/>
        <end position="218"/>
    </location>
</feature>
<dbReference type="Pfam" id="PF04015">
    <property type="entry name" value="DUF362"/>
    <property type="match status" value="1"/>
</dbReference>
<accession>A0A1G7SWW1</accession>
<dbReference type="STRING" id="1121419.SAMN05443529_1029"/>